<dbReference type="AlphaFoldDB" id="A0A1I6T166"/>
<name>A0A1I6T166_9RHOB</name>
<evidence type="ECO:0000313" key="1">
    <source>
        <dbReference type="EMBL" id="SFS82747.1"/>
    </source>
</evidence>
<protein>
    <submittedName>
        <fullName evidence="1">Uncharacterized protein</fullName>
    </submittedName>
</protein>
<dbReference type="EMBL" id="FOZW01000005">
    <property type="protein sequence ID" value="SFS82747.1"/>
    <property type="molecule type" value="Genomic_DNA"/>
</dbReference>
<sequence length="285" mass="32011">MLFNIWWVCEELLKTYCEPGERLTWGMGKQMRSGDVLKLIWRDGVALPEMVFGLRFHAALTAILPVRSEVLMARGDCERPLVMADDLELAPALPLGDVLVEELPLDLPYGTMVVMLPDRQMPFSQVLGETVGEALLLAQSLSGIPMEHETDALYIMAHAAMRRAATLGLEGHEVEPQGFCRGLGRTLSRHWLAERRPLLPDPMLFQRSDFLWQRQLAVYLSELDPGFTSPDPLLVPEDLLRVADTPLRLADWAGRTETMLRAVMGAPEREDVPLKTSLAARFNLQ</sequence>
<keyword evidence="2" id="KW-1185">Reference proteome</keyword>
<proteinExistence type="predicted"/>
<dbReference type="STRING" id="311180.SAMN04488050_105194"/>
<gene>
    <name evidence="1" type="ORF">SAMN04488050_105194</name>
</gene>
<organism evidence="1 2">
    <name type="scientific">Alloyangia pacifica</name>
    <dbReference type="NCBI Taxonomy" id="311180"/>
    <lineage>
        <taxon>Bacteria</taxon>
        <taxon>Pseudomonadati</taxon>
        <taxon>Pseudomonadota</taxon>
        <taxon>Alphaproteobacteria</taxon>
        <taxon>Rhodobacterales</taxon>
        <taxon>Roseobacteraceae</taxon>
        <taxon>Alloyangia</taxon>
    </lineage>
</organism>
<dbReference type="Proteomes" id="UP000199392">
    <property type="component" value="Unassembled WGS sequence"/>
</dbReference>
<reference evidence="2" key="1">
    <citation type="submission" date="2016-10" db="EMBL/GenBank/DDBJ databases">
        <authorList>
            <person name="Varghese N."/>
            <person name="Submissions S."/>
        </authorList>
    </citation>
    <scope>NUCLEOTIDE SEQUENCE [LARGE SCALE GENOMIC DNA]</scope>
    <source>
        <strain evidence="2">DSM 26894</strain>
    </source>
</reference>
<evidence type="ECO:0000313" key="2">
    <source>
        <dbReference type="Proteomes" id="UP000199392"/>
    </source>
</evidence>
<accession>A0A1I6T166</accession>